<accession>A0AAJ3NUP9</accession>
<organism evidence="3 4">
    <name type="scientific">Mycobacterium saskatchewanense</name>
    <dbReference type="NCBI Taxonomy" id="220927"/>
    <lineage>
        <taxon>Bacteria</taxon>
        <taxon>Bacillati</taxon>
        <taxon>Actinomycetota</taxon>
        <taxon>Actinomycetes</taxon>
        <taxon>Mycobacteriales</taxon>
        <taxon>Mycobacteriaceae</taxon>
        <taxon>Mycobacterium</taxon>
        <taxon>Mycobacterium simiae complex</taxon>
    </lineage>
</organism>
<keyword evidence="1" id="KW-0328">Glycosyltransferase</keyword>
<evidence type="ECO:0000256" key="2">
    <source>
        <dbReference type="ARBA" id="ARBA00022679"/>
    </source>
</evidence>
<sequence length="331" mass="36267">MLSDRLRAQHPAVCFVSNIGDAVLTLPAVRALGEMFTAPITLICSKVAFDLCFREVSGRFVDTTGLPLTGPHPRPGSGPHRPADYDTLATEIGAVDVFIDTLPWSALSSTVVRPLVHRLAPTTSIGFPTDYRYDVVVAQMDCHWADLMFKLPLAFDPSVRIEDYAQPVPIPALVREQARAIRAAVTPGSKVLVVHADTDWTEKRWPATRFIALLDRFLASHPDYVVWVVGMGHEELNAGREGDRVFPYLGLPLDLAMSLVAHADLFVGIDSCMLHAADLARVPGVGLFGPTRAATWGFRFAPHRHVDMSTMADISVEQVLSAMEELVELHA</sequence>
<dbReference type="GO" id="GO:0005829">
    <property type="term" value="C:cytosol"/>
    <property type="evidence" value="ECO:0007669"/>
    <property type="project" value="TreeGrafter"/>
</dbReference>
<dbReference type="EMBL" id="LQPR01000010">
    <property type="protein sequence ID" value="ORW74227.1"/>
    <property type="molecule type" value="Genomic_DNA"/>
</dbReference>
<gene>
    <name evidence="3" type="ORF">AWC23_05435</name>
</gene>
<keyword evidence="2" id="KW-0808">Transferase</keyword>
<evidence type="ECO:0000313" key="3">
    <source>
        <dbReference type="EMBL" id="ORW74227.1"/>
    </source>
</evidence>
<dbReference type="Proteomes" id="UP000193387">
    <property type="component" value="Unassembled WGS sequence"/>
</dbReference>
<dbReference type="Pfam" id="PF01075">
    <property type="entry name" value="Glyco_transf_9"/>
    <property type="match status" value="1"/>
</dbReference>
<dbReference type="AlphaFoldDB" id="A0AAJ3NUP9"/>
<dbReference type="Gene3D" id="3.40.50.2000">
    <property type="entry name" value="Glycogen Phosphorylase B"/>
    <property type="match status" value="1"/>
</dbReference>
<keyword evidence="4" id="KW-1185">Reference proteome</keyword>
<dbReference type="RefSeq" id="WP_085254149.1">
    <property type="nucleotide sequence ID" value="NZ_AP022573.1"/>
</dbReference>
<dbReference type="PANTHER" id="PTHR30160">
    <property type="entry name" value="TETRAACYLDISACCHARIDE 4'-KINASE-RELATED"/>
    <property type="match status" value="1"/>
</dbReference>
<dbReference type="InterPro" id="IPR002201">
    <property type="entry name" value="Glyco_trans_9"/>
</dbReference>
<dbReference type="GO" id="GO:0008713">
    <property type="term" value="F:ADP-heptose-lipopolysaccharide heptosyltransferase activity"/>
    <property type="evidence" value="ECO:0007669"/>
    <property type="project" value="TreeGrafter"/>
</dbReference>
<reference evidence="3 4" key="1">
    <citation type="submission" date="2016-01" db="EMBL/GenBank/DDBJ databases">
        <title>The new phylogeny of the genus Mycobacterium.</title>
        <authorList>
            <person name="Tarcisio F."/>
            <person name="Conor M."/>
            <person name="Antonella G."/>
            <person name="Elisabetta G."/>
            <person name="Giulia F.S."/>
            <person name="Sara T."/>
            <person name="Anna F."/>
            <person name="Clotilde B."/>
            <person name="Roberto B."/>
            <person name="Veronica D.S."/>
            <person name="Fabio R."/>
            <person name="Monica P."/>
            <person name="Olivier J."/>
            <person name="Enrico T."/>
            <person name="Nicola S."/>
        </authorList>
    </citation>
    <scope>NUCLEOTIDE SEQUENCE [LARGE SCALE GENOMIC DNA]</scope>
    <source>
        <strain evidence="3 4">DSM 44616</strain>
    </source>
</reference>
<dbReference type="GO" id="GO:0009244">
    <property type="term" value="P:lipopolysaccharide core region biosynthetic process"/>
    <property type="evidence" value="ECO:0007669"/>
    <property type="project" value="TreeGrafter"/>
</dbReference>
<name>A0AAJ3NUP9_9MYCO</name>
<evidence type="ECO:0000256" key="1">
    <source>
        <dbReference type="ARBA" id="ARBA00022676"/>
    </source>
</evidence>
<evidence type="ECO:0000313" key="4">
    <source>
        <dbReference type="Proteomes" id="UP000193387"/>
    </source>
</evidence>
<dbReference type="InterPro" id="IPR051199">
    <property type="entry name" value="LPS_LOS_Heptosyltrfase"/>
</dbReference>
<protein>
    <submittedName>
        <fullName evidence="3">Uncharacterized protein</fullName>
    </submittedName>
</protein>
<proteinExistence type="predicted"/>
<dbReference type="SUPFAM" id="SSF53756">
    <property type="entry name" value="UDP-Glycosyltransferase/glycogen phosphorylase"/>
    <property type="match status" value="1"/>
</dbReference>
<comment type="caution">
    <text evidence="3">The sequence shown here is derived from an EMBL/GenBank/DDBJ whole genome shotgun (WGS) entry which is preliminary data.</text>
</comment>